<dbReference type="Gene3D" id="3.30.420.10">
    <property type="entry name" value="Ribonuclease H-like superfamily/Ribonuclease H"/>
    <property type="match status" value="1"/>
</dbReference>
<evidence type="ECO:0000259" key="5">
    <source>
        <dbReference type="PROSITE" id="PS51253"/>
    </source>
</evidence>
<evidence type="ECO:0000256" key="3">
    <source>
        <dbReference type="ARBA" id="ARBA00023242"/>
    </source>
</evidence>
<evidence type="ECO:0000256" key="4">
    <source>
        <dbReference type="SAM" id="MobiDB-lite"/>
    </source>
</evidence>
<dbReference type="SUPFAM" id="SSF46689">
    <property type="entry name" value="Homeodomain-like"/>
    <property type="match status" value="1"/>
</dbReference>
<reference evidence="8 9" key="1">
    <citation type="submission" date="2025-04" db="UniProtKB">
        <authorList>
            <consortium name="RefSeq"/>
        </authorList>
    </citation>
    <scope>IDENTIFICATION</scope>
    <source>
        <tissue evidence="8 9">Whole insect</tissue>
    </source>
</reference>
<evidence type="ECO:0000313" key="11">
    <source>
        <dbReference type="RefSeq" id="XP_028142459.1"/>
    </source>
</evidence>
<dbReference type="InterPro" id="IPR004875">
    <property type="entry name" value="DDE_SF_endonuclease_dom"/>
</dbReference>
<dbReference type="EnsemblMetazoa" id="XM_050659282.1">
    <property type="protein sequence ID" value="XP_050515239.1"/>
    <property type="gene ID" value="LOC126890388"/>
</dbReference>
<dbReference type="RefSeq" id="XP_028142459.1">
    <property type="nucleotide sequence ID" value="XM_028286658.1"/>
</dbReference>
<evidence type="ECO:0000313" key="13">
    <source>
        <dbReference type="RefSeq" id="XP_028153887.1"/>
    </source>
</evidence>
<keyword evidence="2" id="KW-0238">DNA-binding</keyword>
<dbReference type="EnsemblMetazoa" id="XM_050648233.1">
    <property type="protein sequence ID" value="XP_050504190.1"/>
    <property type="gene ID" value="LOC126883042"/>
</dbReference>
<dbReference type="EnsemblMetazoa" id="XM_050651408.1">
    <property type="protein sequence ID" value="XP_050507365.1"/>
    <property type="gene ID" value="LOC126885018"/>
</dbReference>
<dbReference type="EnsemblMetazoa" id="XM_050659794.1">
    <property type="protein sequence ID" value="XP_050515751.1"/>
    <property type="gene ID" value="LOC126890671"/>
</dbReference>
<dbReference type="Proteomes" id="UP001652700">
    <property type="component" value="Unplaced"/>
</dbReference>
<evidence type="ECO:0000313" key="8">
    <source>
        <dbReference type="RefSeq" id="XP_028131952.1"/>
    </source>
</evidence>
<dbReference type="EnsemblMetazoa" id="XM_028286658.2">
    <property type="protein sequence ID" value="XP_028142459.1"/>
    <property type="gene ID" value="LOC114336314"/>
</dbReference>
<dbReference type="InterPro" id="IPR007889">
    <property type="entry name" value="HTH_Psq"/>
</dbReference>
<dbReference type="Pfam" id="PF05225">
    <property type="entry name" value="HTH_psq"/>
    <property type="match status" value="1"/>
</dbReference>
<dbReference type="EnsemblMetazoa" id="XM_050647251.1">
    <property type="protein sequence ID" value="XP_050503208.1"/>
    <property type="gene ID" value="LOC126882360"/>
</dbReference>
<comment type="subcellular location">
    <subcellularLocation>
        <location evidence="1">Nucleus</location>
    </subcellularLocation>
</comment>
<organism evidence="13">
    <name type="scientific">Diabrotica virgifera virgifera</name>
    <name type="common">western corn rootworm</name>
    <dbReference type="NCBI Taxonomy" id="50390"/>
    <lineage>
        <taxon>Eukaryota</taxon>
        <taxon>Metazoa</taxon>
        <taxon>Ecdysozoa</taxon>
        <taxon>Arthropoda</taxon>
        <taxon>Hexapoda</taxon>
        <taxon>Insecta</taxon>
        <taxon>Pterygota</taxon>
        <taxon>Neoptera</taxon>
        <taxon>Endopterygota</taxon>
        <taxon>Coleoptera</taxon>
        <taxon>Polyphaga</taxon>
        <taxon>Cucujiformia</taxon>
        <taxon>Chrysomeloidea</taxon>
        <taxon>Chrysomelidae</taxon>
        <taxon>Galerucinae</taxon>
        <taxon>Diabroticina</taxon>
        <taxon>Diabroticites</taxon>
        <taxon>Diabrotica</taxon>
    </lineage>
</organism>
<dbReference type="InterPro" id="IPR036397">
    <property type="entry name" value="RNaseH_sf"/>
</dbReference>
<dbReference type="PANTHER" id="PTHR19303:SF74">
    <property type="entry name" value="POGO TRANSPOSABLE ELEMENT WITH KRAB DOMAIN"/>
    <property type="match status" value="1"/>
</dbReference>
<dbReference type="EnsemblMetazoa" id="XM_050651692.1">
    <property type="protein sequence ID" value="XP_050507649.1"/>
    <property type="gene ID" value="LOC126885229"/>
</dbReference>
<dbReference type="RefSeq" id="XP_028138830.1">
    <property type="nucleotide sequence ID" value="XM_028283029.1"/>
</dbReference>
<dbReference type="EnsemblMetazoa" id="XM_050647250.1">
    <property type="protein sequence ID" value="XP_050503207.1"/>
    <property type="gene ID" value="LOC126882358"/>
</dbReference>
<dbReference type="EnsemblMetazoa" id="XM_050643661.1">
    <property type="protein sequence ID" value="XP_050499618.1"/>
    <property type="gene ID" value="LOC126880041"/>
</dbReference>
<evidence type="ECO:0000256" key="1">
    <source>
        <dbReference type="ARBA" id="ARBA00004123"/>
    </source>
</evidence>
<dbReference type="KEGG" id="dvv:114336314"/>
<protein>
    <submittedName>
        <fullName evidence="8">Uncharacterized protein LOC114327512</fullName>
    </submittedName>
    <submittedName>
        <fullName evidence="9">Uncharacterized protein LOC114333178</fullName>
    </submittedName>
    <submittedName>
        <fullName evidence="10">Uncharacterized protein LOC114335924</fullName>
    </submittedName>
    <submittedName>
        <fullName evidence="11">Uncharacterized protein LOC114336314</fullName>
    </submittedName>
    <submittedName>
        <fullName evidence="12">Uncharacterized protein LOC114346769</fullName>
    </submittedName>
    <submittedName>
        <fullName evidence="13">Uncharacterized protein LOC114347375</fullName>
    </submittedName>
</protein>
<dbReference type="InterPro" id="IPR009057">
    <property type="entry name" value="Homeodomain-like_sf"/>
</dbReference>
<dbReference type="EnsemblMetazoa" id="XM_050645262.1">
    <property type="protein sequence ID" value="XP_050501219.1"/>
    <property type="gene ID" value="LOC126881173"/>
</dbReference>
<dbReference type="Gene3D" id="1.10.10.60">
    <property type="entry name" value="Homeodomain-like"/>
    <property type="match status" value="1"/>
</dbReference>
<dbReference type="EnsemblMetazoa" id="XM_050650495.1">
    <property type="protein sequence ID" value="XP_050506452.1"/>
    <property type="gene ID" value="LOC126884537"/>
</dbReference>
<dbReference type="GO" id="GO:0005634">
    <property type="term" value="C:nucleus"/>
    <property type="evidence" value="ECO:0007669"/>
    <property type="project" value="UniProtKB-SubCell"/>
</dbReference>
<dbReference type="EnsemblMetazoa" id="XM_050653688.1">
    <property type="protein sequence ID" value="XP_050509645.1"/>
    <property type="gene ID" value="LOC126886692"/>
</dbReference>
<gene>
    <name evidence="13" type="primary">LOC114347375</name>
    <name evidence="8" type="synonym">LOC114327512</name>
    <name evidence="9" type="synonym">LOC114333178</name>
    <name evidence="10" type="synonym">LOC114335924</name>
    <name evidence="11" type="synonym">LOC114336314</name>
    <name evidence="12" type="synonym">LOC114346769</name>
</gene>
<dbReference type="PANTHER" id="PTHR19303">
    <property type="entry name" value="TRANSPOSON"/>
    <property type="match status" value="1"/>
</dbReference>
<dbReference type="RefSeq" id="XP_028153322.1">
    <property type="nucleotide sequence ID" value="XM_028297521.1"/>
</dbReference>
<sequence>MVYKKRMKYPRENIQKAIEDINLKRLSIRQASKIYNVPKSTLLDTMKEKYKTPGNIGGPTVLSSSEEDLIIKWIIEMGNVGFPVTRSQLVDSVSKLIQNLKRKTPFKNYIPGKKWYNGFLARHPEISKRVPQSLSSCRAAVTEQNIRNWFTQVRDYMTKMNFLHILENPKRIFNCDESGFYLSPQEKQVLVRKGAKKVYSRIANDEKECLTVLLTVGADGSVPPPLVLYPYKRYVSAAIITNMPNQWGVGHSESGWMTSETFYEYVTNVFFPWLEKNSVPLPVILFLDGHSSHINLPITEFCKEKGIILTAFYPNATHRLQPLDVGVFYPIKNNWRKDVRSWRMENNGRKLQRAEFAKLLDKTLKATVCTSIIKSAFESCGLFPFNENRIDYSKLIKPIEQKDSDDKITESTSTTTVNVYDSKLLREVEIRLKPEVVNRFRIAESAAQLEEKYVALYDFWKSLHPQNVDHDKTLENNLPINAANETIVDIHFDENFWFCNNDTIEATVKADGALVLIPSQNSNSSSPKPGPSASKNNDCENIDYYLAVSSPQEKTPPKNKIVNTTPCNSPLKDDSIGIVYSDQKRQVQNQEKTPLKQITTTSENNSKYPTPFKKALFWPESSAKKKNNSTEDTKERKKPKIYPTVAISDEFMEHQRRLKKEKEEKENEKCERIRKRKAKTEIQQAKKKKCPPKHTPGIDTGNNNTENINKKNIEIYSKDDFVLVQYDSEYFPGVVLERSNDTLRVKSMTMNGKYWKWPDRDDILNYDFDDVVCKIARPSLINKRGAYEVPEIENLKK</sequence>
<feature type="region of interest" description="Disordered" evidence="4">
    <location>
        <begin position="658"/>
        <end position="705"/>
    </location>
</feature>
<evidence type="ECO:0000256" key="2">
    <source>
        <dbReference type="ARBA" id="ARBA00023125"/>
    </source>
</evidence>
<dbReference type="Pfam" id="PF03221">
    <property type="entry name" value="HTH_Tnp_Tc5"/>
    <property type="match status" value="1"/>
</dbReference>
<dbReference type="EnsemblMetazoa" id="XM_050653898.1">
    <property type="protein sequence ID" value="XP_050509855.1"/>
    <property type="gene ID" value="LOC126886825"/>
</dbReference>
<evidence type="ECO:0000313" key="10">
    <source>
        <dbReference type="RefSeq" id="XP_028142012.1"/>
    </source>
</evidence>
<dbReference type="RefSeq" id="XP_028153887.1">
    <property type="nucleotide sequence ID" value="XM_028298086.1"/>
</dbReference>
<dbReference type="InterPro" id="IPR050863">
    <property type="entry name" value="CenT-Element_Derived"/>
</dbReference>
<evidence type="ECO:0000313" key="6">
    <source>
        <dbReference type="EnsemblMetazoa" id="XP_028142459.1"/>
    </source>
</evidence>
<dbReference type="EnsemblMetazoa" id="XM_050653326.1">
    <property type="protein sequence ID" value="XP_050509283.1"/>
    <property type="gene ID" value="LOC126886399"/>
</dbReference>
<dbReference type="RefSeq" id="XP_028142012.1">
    <property type="nucleotide sequence ID" value="XM_028286211.1"/>
</dbReference>
<dbReference type="EnsemblMetazoa" id="XM_050645078.1">
    <property type="protein sequence ID" value="XP_050501035.1"/>
    <property type="gene ID" value="LOC126881063"/>
</dbReference>
<dbReference type="EnsemblMetazoa" id="XM_050660413.1">
    <property type="protein sequence ID" value="XP_050516370.1"/>
    <property type="gene ID" value="LOC126891231"/>
</dbReference>
<feature type="compositionally biased region" description="Basic and acidic residues" evidence="4">
    <location>
        <begin position="658"/>
        <end position="671"/>
    </location>
</feature>
<keyword evidence="3" id="KW-0539">Nucleus</keyword>
<name>A0A6P7H5R5_DIAVI</name>
<dbReference type="EnsemblMetazoa" id="XM_050651150.1">
    <property type="protein sequence ID" value="XP_050507107.1"/>
    <property type="gene ID" value="LOC126884848"/>
</dbReference>
<dbReference type="RefSeq" id="XP_028131952.1">
    <property type="nucleotide sequence ID" value="XM_028276151.1"/>
</dbReference>
<dbReference type="EnsemblMetazoa" id="XM_050653531.1">
    <property type="protein sequence ID" value="XP_050509488.1"/>
    <property type="gene ID" value="LOC126886578"/>
</dbReference>
<dbReference type="EnsemblMetazoa" id="XM_050654423.1">
    <property type="protein sequence ID" value="XP_050510380.1"/>
    <property type="gene ID" value="LOC126887088"/>
</dbReference>
<keyword evidence="7" id="KW-1185">Reference proteome</keyword>
<dbReference type="GO" id="GO:0003677">
    <property type="term" value="F:DNA binding"/>
    <property type="evidence" value="ECO:0007669"/>
    <property type="project" value="UniProtKB-KW"/>
</dbReference>
<dbReference type="EnsemblMetazoa" id="XM_050651336.1">
    <property type="protein sequence ID" value="XP_050507293.1"/>
    <property type="gene ID" value="LOC126884959"/>
</dbReference>
<accession>A0A6P7H5R5</accession>
<dbReference type="AlphaFoldDB" id="A0A6P7H5R5"/>
<dbReference type="EnsemblMetazoa" id="XM_050645550.1">
    <property type="protein sequence ID" value="XP_050501507.1"/>
    <property type="gene ID" value="LOC126881330"/>
</dbReference>
<reference evidence="6" key="2">
    <citation type="submission" date="2025-05" db="UniProtKB">
        <authorList>
            <consortium name="EnsemblMetazoa"/>
        </authorList>
    </citation>
    <scope>IDENTIFICATION</scope>
</reference>
<feature type="region of interest" description="Disordered" evidence="4">
    <location>
        <begin position="549"/>
        <end position="568"/>
    </location>
</feature>
<evidence type="ECO:0000313" key="9">
    <source>
        <dbReference type="RefSeq" id="XP_028138830.1"/>
    </source>
</evidence>
<dbReference type="InterPro" id="IPR006600">
    <property type="entry name" value="HTH_CenpB_DNA-bd_dom"/>
</dbReference>
<dbReference type="PROSITE" id="PS51253">
    <property type="entry name" value="HTH_CENPB"/>
    <property type="match status" value="1"/>
</dbReference>
<dbReference type="EnsemblMetazoa" id="XM_050645299.1">
    <property type="protein sequence ID" value="XP_050501256.1"/>
    <property type="gene ID" value="LOC126881195"/>
</dbReference>
<evidence type="ECO:0000313" key="7">
    <source>
        <dbReference type="Proteomes" id="UP001652700"/>
    </source>
</evidence>
<dbReference type="EnsemblMetazoa" id="XM_050663591.1">
    <property type="protein sequence ID" value="XP_050519548.1"/>
    <property type="gene ID" value="LOC126893424"/>
</dbReference>
<dbReference type="SMART" id="SM00674">
    <property type="entry name" value="CENPB"/>
    <property type="match status" value="1"/>
</dbReference>
<dbReference type="OrthoDB" id="6777281at2759"/>
<dbReference type="EnsemblMetazoa" id="XM_050662895.1">
    <property type="protein sequence ID" value="XP_050518852.1"/>
    <property type="gene ID" value="LOC126892952"/>
</dbReference>
<dbReference type="EnsemblMetazoa" id="XM_050644133.1">
    <property type="protein sequence ID" value="XP_050500090.1"/>
    <property type="gene ID" value="LOC126880336"/>
</dbReference>
<evidence type="ECO:0000313" key="12">
    <source>
        <dbReference type="RefSeq" id="XP_028153322.1"/>
    </source>
</evidence>
<dbReference type="Pfam" id="PF03184">
    <property type="entry name" value="DDE_1"/>
    <property type="match status" value="1"/>
</dbReference>
<feature type="domain" description="HTH CENPB-type" evidence="5">
    <location>
        <begin position="54"/>
        <end position="129"/>
    </location>
</feature>
<proteinExistence type="predicted"/>